<dbReference type="PANTHER" id="PTHR33371">
    <property type="entry name" value="INTERMEMBRANE PHOSPHOLIPID TRANSPORT SYSTEM BINDING PROTEIN MLAD-RELATED"/>
    <property type="match status" value="1"/>
</dbReference>
<protein>
    <submittedName>
        <fullName evidence="3">MCE family protein</fullName>
    </submittedName>
</protein>
<dbReference type="OrthoDB" id="4741753at2"/>
<sequence>MRKLDKLALSFVALIVVFLLLIAYMVTSVLKLPLTGRADQITVHLKTTGGLFEGSPVDYRGSRVGTVTSILVGEDGPDATVTFKNGAEVPSDSVAKVISLSPVGEQFLDLRPKKDGPPYFKDGDEITAEAVDLPITVASAADNLDDLLDEINDEDIKILMHELNTAIDGAGPDLDQLLDSSNELVASLDEAWPRTDALLTNGLTVNQILARHQGDLITFSKSAKDLTTWLKAFDPTFARILKNAPADFDTVGLLVKDLGPILPALLRNLNSATDLLADRDASLRALGVTTPLTVGKVNSSIRNGTWYLRAFVDGEALCDYGGPKPKPTVSGRNELFRPGQCGSSPARWRGANHSLPPIDR</sequence>
<organism evidence="3 4">
    <name type="scientific">Nocardioides cavernaquae</name>
    <dbReference type="NCBI Taxonomy" id="2321396"/>
    <lineage>
        <taxon>Bacteria</taxon>
        <taxon>Bacillati</taxon>
        <taxon>Actinomycetota</taxon>
        <taxon>Actinomycetes</taxon>
        <taxon>Propionibacteriales</taxon>
        <taxon>Nocardioidaceae</taxon>
        <taxon>Nocardioides</taxon>
    </lineage>
</organism>
<dbReference type="EMBL" id="QYRP01000002">
    <property type="protein sequence ID" value="RJS47105.1"/>
    <property type="molecule type" value="Genomic_DNA"/>
</dbReference>
<dbReference type="PANTHER" id="PTHR33371:SF16">
    <property type="entry name" value="MCE-FAMILY PROTEIN MCE3F"/>
    <property type="match status" value="1"/>
</dbReference>
<evidence type="ECO:0000259" key="2">
    <source>
        <dbReference type="Pfam" id="PF02470"/>
    </source>
</evidence>
<dbReference type="AlphaFoldDB" id="A0A3A5HCB6"/>
<comment type="caution">
    <text evidence="3">The sequence shown here is derived from an EMBL/GenBank/DDBJ whole genome shotgun (WGS) entry which is preliminary data.</text>
</comment>
<name>A0A3A5HCB6_9ACTN</name>
<dbReference type="InterPro" id="IPR052336">
    <property type="entry name" value="MlaD_Phospholipid_Transporter"/>
</dbReference>
<dbReference type="NCBIfam" id="TIGR00996">
    <property type="entry name" value="Mtu_fam_mce"/>
    <property type="match status" value="1"/>
</dbReference>
<gene>
    <name evidence="3" type="ORF">D4739_13335</name>
</gene>
<feature type="domain" description="Mce/MlaD" evidence="2">
    <location>
        <begin position="39"/>
        <end position="112"/>
    </location>
</feature>
<proteinExistence type="predicted"/>
<accession>A0A3A5HCB6</accession>
<keyword evidence="4" id="KW-1185">Reference proteome</keyword>
<evidence type="ECO:0000313" key="3">
    <source>
        <dbReference type="EMBL" id="RJS47105.1"/>
    </source>
</evidence>
<dbReference type="RefSeq" id="WP_120061075.1">
    <property type="nucleotide sequence ID" value="NZ_QYRP01000002.1"/>
</dbReference>
<dbReference type="InterPro" id="IPR005693">
    <property type="entry name" value="Mce"/>
</dbReference>
<dbReference type="GO" id="GO:0005576">
    <property type="term" value="C:extracellular region"/>
    <property type="evidence" value="ECO:0007669"/>
    <property type="project" value="TreeGrafter"/>
</dbReference>
<dbReference type="Pfam" id="PF02470">
    <property type="entry name" value="MlaD"/>
    <property type="match status" value="1"/>
</dbReference>
<evidence type="ECO:0000256" key="1">
    <source>
        <dbReference type="SAM" id="MobiDB-lite"/>
    </source>
</evidence>
<reference evidence="4" key="1">
    <citation type="submission" date="2018-09" db="EMBL/GenBank/DDBJ databases">
        <authorList>
            <person name="Zhu H."/>
        </authorList>
    </citation>
    <scope>NUCLEOTIDE SEQUENCE [LARGE SCALE GENOMIC DNA]</scope>
    <source>
        <strain evidence="4">K1W22B-1</strain>
    </source>
</reference>
<dbReference type="InterPro" id="IPR003399">
    <property type="entry name" value="Mce/MlaD"/>
</dbReference>
<feature type="region of interest" description="Disordered" evidence="1">
    <location>
        <begin position="328"/>
        <end position="360"/>
    </location>
</feature>
<evidence type="ECO:0000313" key="4">
    <source>
        <dbReference type="Proteomes" id="UP000276542"/>
    </source>
</evidence>
<dbReference type="Proteomes" id="UP000276542">
    <property type="component" value="Unassembled WGS sequence"/>
</dbReference>